<dbReference type="Pfam" id="PF05889">
    <property type="entry name" value="SepSecS"/>
    <property type="match status" value="1"/>
</dbReference>
<dbReference type="InterPro" id="IPR019872">
    <property type="entry name" value="Sec-tRNA_Se_transferase"/>
</dbReference>
<dbReference type="InterPro" id="IPR015421">
    <property type="entry name" value="PyrdxlP-dep_Trfase_major"/>
</dbReference>
<dbReference type="InterPro" id="IPR008829">
    <property type="entry name" value="SepSecS/SepCysS"/>
</dbReference>
<gene>
    <name evidence="21" type="ORF">CTOB1V02_LOCUS6879</name>
</gene>
<feature type="compositionally biased region" description="Polar residues" evidence="20">
    <location>
        <begin position="486"/>
        <end position="499"/>
    </location>
</feature>
<evidence type="ECO:0000256" key="17">
    <source>
        <dbReference type="ARBA" id="ARBA00048808"/>
    </source>
</evidence>
<evidence type="ECO:0000256" key="18">
    <source>
        <dbReference type="PIRSR" id="PIRSR017689-1"/>
    </source>
</evidence>
<dbReference type="PANTHER" id="PTHR12944">
    <property type="entry name" value="SOLUBLE LIVER ANTIGEN/LIVER PANCREAS ANTIGEN"/>
    <property type="match status" value="1"/>
</dbReference>
<comment type="subunit">
    <text evidence="13">Homotetramer formed by a catalytic dimer and a non-catalytic dimer serving as a binding platform that orients tRNASec for catalysis. Each tetramer binds the CCA ends of two tRNAs which point to the active sites of the catalytic dimer.</text>
</comment>
<reference evidence="21" key="1">
    <citation type="submission" date="2020-11" db="EMBL/GenBank/DDBJ databases">
        <authorList>
            <person name="Tran Van P."/>
        </authorList>
    </citation>
    <scope>NUCLEOTIDE SEQUENCE</scope>
</reference>
<feature type="region of interest" description="Disordered" evidence="20">
    <location>
        <begin position="520"/>
        <end position="539"/>
    </location>
</feature>
<dbReference type="SUPFAM" id="SSF53383">
    <property type="entry name" value="PLP-dependent transferases"/>
    <property type="match status" value="1"/>
</dbReference>
<dbReference type="UniPathway" id="UPA00906">
    <property type="reaction ID" value="UER00898"/>
</dbReference>
<dbReference type="AlphaFoldDB" id="A0A7R8WES6"/>
<evidence type="ECO:0000313" key="21">
    <source>
        <dbReference type="EMBL" id="CAD7229005.1"/>
    </source>
</evidence>
<evidence type="ECO:0000256" key="5">
    <source>
        <dbReference type="ARBA" id="ARBA00012464"/>
    </source>
</evidence>
<evidence type="ECO:0000256" key="2">
    <source>
        <dbReference type="ARBA" id="ARBA00002552"/>
    </source>
</evidence>
<dbReference type="EMBL" id="OB661808">
    <property type="protein sequence ID" value="CAD7229005.1"/>
    <property type="molecule type" value="Genomic_DNA"/>
</dbReference>
<dbReference type="GO" id="GO:0000049">
    <property type="term" value="F:tRNA binding"/>
    <property type="evidence" value="ECO:0007669"/>
    <property type="project" value="UniProtKB-KW"/>
</dbReference>
<evidence type="ECO:0000256" key="1">
    <source>
        <dbReference type="ARBA" id="ARBA00001933"/>
    </source>
</evidence>
<evidence type="ECO:0000256" key="15">
    <source>
        <dbReference type="ARBA" id="ARBA00032048"/>
    </source>
</evidence>
<comment type="similarity">
    <text evidence="4">Belongs to the SepSecS family.</text>
</comment>
<evidence type="ECO:0000256" key="3">
    <source>
        <dbReference type="ARBA" id="ARBA00004822"/>
    </source>
</evidence>
<dbReference type="GO" id="GO:0001514">
    <property type="term" value="P:selenocysteine incorporation"/>
    <property type="evidence" value="ECO:0007669"/>
    <property type="project" value="TreeGrafter"/>
</dbReference>
<feature type="non-terminal residue" evidence="21">
    <location>
        <position position="1"/>
    </location>
</feature>
<evidence type="ECO:0000256" key="19">
    <source>
        <dbReference type="PIRSR" id="PIRSR017689-50"/>
    </source>
</evidence>
<feature type="binding site" evidence="18">
    <location>
        <position position="116"/>
    </location>
    <ligand>
        <name>substrate</name>
    </ligand>
</feature>
<evidence type="ECO:0000256" key="12">
    <source>
        <dbReference type="ARBA" id="ARBA00023266"/>
    </source>
</evidence>
<feature type="binding site" evidence="18">
    <location>
        <position position="408"/>
    </location>
    <ligand>
        <name>tRNA</name>
        <dbReference type="ChEBI" id="CHEBI:17843"/>
    </ligand>
</feature>
<dbReference type="NCBIfam" id="TIGR03531">
    <property type="entry name" value="selenium_SpcS"/>
    <property type="match status" value="1"/>
</dbReference>
<dbReference type="OrthoDB" id="10263545at2759"/>
<sequence length="575" mass="62815">MNRDTLRLLGIMEADCLDGLTKMIPALYLDQGANHRKSVHSIFHHFLHQRKLPNEPWSDTFLELFFNEMSLLDSNNFVDNVGAGEREGRTFSDIVRRRNFRLIHGIGRSGDLQEIQPKAAGSSAISCLANLLALDAFKIAGIHKLAKVLIVPVATGMALTMTMLTLRHRRPESAKYVLFSRVDQKSCFKSIHTAGFTPHVVELVRQGDELSTDLSAFETAIRNLGADSILCVLSATSCFAPRSPDNIPALAKLCKDRGIPHVVNNAYGIQSTKCCNLISEGARVGRVDVFIQSTDKNFLVPVGGSVVAGFDPDLVIDIGKTYPGRASLNPSLDVLTTLLSLGANGWRRELTTRQKVIFPALKKGLEKIAEKHGERILVTPKNVISIGLTLSTIPHGLETRLGSMLFTRHVSGARVVSGREEKTVAGVKFQGWGAHCDTYPVAYLTAAAGLGMTLEEVEIFLKRLDKCLTQLKEKKVTKTDDCDGRTSGSFPNTNIHSVEGSNPVRMHAYDNEWYKPTEGGDTVLTGSHASPDSGSSDSLDENAIIEAVDWADVGSLPSTAYVWSEEMSESRLAES</sequence>
<evidence type="ECO:0000256" key="4">
    <source>
        <dbReference type="ARBA" id="ARBA00007037"/>
    </source>
</evidence>
<keyword evidence="8" id="KW-0808">Transferase</keyword>
<comment type="pathway">
    <text evidence="3">Aminoacyl-tRNA biosynthesis; selenocysteinyl-tRNA(Sec) biosynthesis; selenocysteinyl-tRNA(Sec) from L-seryl-tRNA(Sec) (archaeal/eukaryal route): step 2/2.</text>
</comment>
<evidence type="ECO:0000256" key="8">
    <source>
        <dbReference type="ARBA" id="ARBA00022679"/>
    </source>
</evidence>
<feature type="region of interest" description="Disordered" evidence="20">
    <location>
        <begin position="479"/>
        <end position="499"/>
    </location>
</feature>
<keyword evidence="12" id="KW-0711">Selenium</keyword>
<evidence type="ECO:0000256" key="20">
    <source>
        <dbReference type="SAM" id="MobiDB-lite"/>
    </source>
</evidence>
<dbReference type="PIRSF" id="PIRSF017689">
    <property type="entry name" value="SepSecS"/>
    <property type="match status" value="1"/>
</dbReference>
<feature type="binding site" evidence="18">
    <location>
        <position position="325"/>
    </location>
    <ligand>
        <name>substrate</name>
    </ligand>
</feature>
<feature type="binding site" evidence="18">
    <location>
        <position position="108"/>
    </location>
    <ligand>
        <name>substrate</name>
    </ligand>
</feature>
<keyword evidence="9 19" id="KW-0694">RNA-binding</keyword>
<dbReference type="InterPro" id="IPR015424">
    <property type="entry name" value="PyrdxlP-dep_Trfase"/>
</dbReference>
<evidence type="ECO:0000256" key="7">
    <source>
        <dbReference type="ARBA" id="ARBA00022555"/>
    </source>
</evidence>
<dbReference type="Gene3D" id="3.40.640.10">
    <property type="entry name" value="Type I PLP-dependent aspartate aminotransferase-like (Major domain)"/>
    <property type="match status" value="1"/>
</dbReference>
<comment type="cofactor">
    <cofactor evidence="1 19">
        <name>pyridoxal 5'-phosphate</name>
        <dbReference type="ChEBI" id="CHEBI:597326"/>
    </cofactor>
</comment>
<organism evidence="21">
    <name type="scientific">Cyprideis torosa</name>
    <dbReference type="NCBI Taxonomy" id="163714"/>
    <lineage>
        <taxon>Eukaryota</taxon>
        <taxon>Metazoa</taxon>
        <taxon>Ecdysozoa</taxon>
        <taxon>Arthropoda</taxon>
        <taxon>Crustacea</taxon>
        <taxon>Oligostraca</taxon>
        <taxon>Ostracoda</taxon>
        <taxon>Podocopa</taxon>
        <taxon>Podocopida</taxon>
        <taxon>Cytherocopina</taxon>
        <taxon>Cytheroidea</taxon>
        <taxon>Cytherideidae</taxon>
        <taxon>Cyprideis</taxon>
    </lineage>
</organism>
<evidence type="ECO:0000256" key="10">
    <source>
        <dbReference type="ARBA" id="ARBA00022898"/>
    </source>
</evidence>
<evidence type="ECO:0000256" key="9">
    <source>
        <dbReference type="ARBA" id="ARBA00022884"/>
    </source>
</evidence>
<keyword evidence="7 19" id="KW-0820">tRNA-binding</keyword>
<name>A0A7R8WES6_9CRUS</name>
<feature type="binding site" evidence="18">
    <location>
        <position position="86"/>
    </location>
    <ligand>
        <name>pyridoxal 5'-phosphate</name>
        <dbReference type="ChEBI" id="CHEBI:597326"/>
    </ligand>
</feature>
<comment type="function">
    <text evidence="2">Converts O-phosphoseryl-tRNA(Sec) to selenocysteinyl-tRNA(Sec) required for selenoprotein biosynthesis.</text>
</comment>
<dbReference type="PANTHER" id="PTHR12944:SF2">
    <property type="entry name" value="O-PHOSPHOSERYL-TRNA(SEC) SELENIUM TRANSFERASE"/>
    <property type="match status" value="1"/>
</dbReference>
<dbReference type="GO" id="GO:0001717">
    <property type="term" value="P:conversion of seryl-tRNAsec to selenocys-tRNAsec"/>
    <property type="evidence" value="ECO:0007669"/>
    <property type="project" value="InterPro"/>
</dbReference>
<keyword evidence="10 19" id="KW-0663">Pyridoxal phosphate</keyword>
<feature type="compositionally biased region" description="Low complexity" evidence="20">
    <location>
        <begin position="527"/>
        <end position="537"/>
    </location>
</feature>
<dbReference type="GO" id="GO:0098621">
    <property type="term" value="F:O-phosphoseryl-tRNA(Sec) selenium transferase activity"/>
    <property type="evidence" value="ECO:0007669"/>
    <property type="project" value="UniProtKB-EC"/>
</dbReference>
<evidence type="ECO:0000256" key="14">
    <source>
        <dbReference type="ARBA" id="ARBA00030669"/>
    </source>
</evidence>
<proteinExistence type="inferred from homology"/>
<feature type="site" description="May act as a substrate filter by repelling compounds with a negatively charged alpha-carboxylate" evidence="19">
    <location>
        <position position="85"/>
    </location>
</feature>
<feature type="binding site" evidence="18">
    <location>
        <position position="109"/>
    </location>
    <ligand>
        <name>substrate</name>
    </ligand>
</feature>
<evidence type="ECO:0000256" key="11">
    <source>
        <dbReference type="ARBA" id="ARBA00022917"/>
    </source>
</evidence>
<feature type="modified residue" description="N6-(pyridoxal phosphate)lysine" evidence="19">
    <location>
        <position position="296"/>
    </location>
</feature>
<evidence type="ECO:0000256" key="13">
    <source>
        <dbReference type="ARBA" id="ARBA00026053"/>
    </source>
</evidence>
<feature type="binding site" evidence="18">
    <location>
        <position position="283"/>
    </location>
    <ligand>
        <name>tRNA</name>
        <dbReference type="ChEBI" id="CHEBI:17843"/>
    </ligand>
</feature>
<protein>
    <recommendedName>
        <fullName evidence="6">O-phosphoseryl-tRNA(Sec) selenium transferase</fullName>
        <ecNumber evidence="5">2.9.1.2</ecNumber>
    </recommendedName>
    <alternativeName>
        <fullName evidence="14">Selenocysteine synthase</fullName>
    </alternativeName>
    <alternativeName>
        <fullName evidence="15">Selenocysteinyl-tRNA(Sec) synthase</fullName>
    </alternativeName>
    <alternativeName>
        <fullName evidence="16">Sep-tRNA:Sec-tRNA synthase</fullName>
    </alternativeName>
</protein>
<evidence type="ECO:0000256" key="6">
    <source>
        <dbReference type="ARBA" id="ARBA00021963"/>
    </source>
</evidence>
<accession>A0A7R8WES6</accession>
<evidence type="ECO:0000256" key="16">
    <source>
        <dbReference type="ARBA" id="ARBA00032693"/>
    </source>
</evidence>
<dbReference type="EC" id="2.9.1.2" evidence="5"/>
<comment type="catalytic activity">
    <reaction evidence="17">
        <text>O-phospho-L-seryl-tRNA(Sec) + selenophosphate + H2O = L-selenocysteinyl-tRNA(Sec) + 2 phosphate</text>
        <dbReference type="Rhea" id="RHEA:25041"/>
        <dbReference type="Rhea" id="RHEA-COMP:9743"/>
        <dbReference type="Rhea" id="RHEA-COMP:9947"/>
        <dbReference type="ChEBI" id="CHEBI:15377"/>
        <dbReference type="ChEBI" id="CHEBI:16144"/>
        <dbReference type="ChEBI" id="CHEBI:43474"/>
        <dbReference type="ChEBI" id="CHEBI:78551"/>
        <dbReference type="ChEBI" id="CHEBI:78573"/>
        <dbReference type="EC" id="2.9.1.2"/>
    </reaction>
</comment>
<keyword evidence="11" id="KW-0648">Protein biosynthesis</keyword>